<dbReference type="InterPro" id="IPR007813">
    <property type="entry name" value="PilN"/>
</dbReference>
<keyword evidence="1" id="KW-1133">Transmembrane helix</keyword>
<reference evidence="2" key="1">
    <citation type="submission" date="2009-06" db="EMBL/GenBank/DDBJ databases">
        <title>Complete sequence of Dickeya dadantii Ech703.</title>
        <authorList>
            <consortium name="US DOE Joint Genome Institute"/>
            <person name="Lucas S."/>
            <person name="Copeland A."/>
            <person name="Lapidus A."/>
            <person name="Glavina del Rio T."/>
            <person name="Dalin E."/>
            <person name="Tice H."/>
            <person name="Bruce D."/>
            <person name="Goodwin L."/>
            <person name="Pitluck S."/>
            <person name="Chertkov O."/>
            <person name="Brettin T."/>
            <person name="Detter J.C."/>
            <person name="Han C."/>
            <person name="Larimer F."/>
            <person name="Land M."/>
            <person name="Hauser L."/>
            <person name="Kyrpides N."/>
            <person name="Mikhailova N."/>
            <person name="Balakrishnan V."/>
            <person name="Glasner J."/>
            <person name="Perna N.T."/>
        </authorList>
    </citation>
    <scope>NUCLEOTIDE SEQUENCE [LARGE SCALE GENOMIC DNA]</scope>
    <source>
        <strain evidence="2">Ech703</strain>
    </source>
</reference>
<dbReference type="AlphaFoldDB" id="C6C804"/>
<dbReference type="PANTHER" id="PTHR40278:SF1">
    <property type="entry name" value="DNA UTILIZATION PROTEIN HOFN"/>
    <property type="match status" value="1"/>
</dbReference>
<evidence type="ECO:0000313" key="3">
    <source>
        <dbReference type="Proteomes" id="UP000002734"/>
    </source>
</evidence>
<dbReference type="HOGENOM" id="CLU_081304_2_1_6"/>
<dbReference type="PANTHER" id="PTHR40278">
    <property type="entry name" value="DNA UTILIZATION PROTEIN HOFN"/>
    <property type="match status" value="1"/>
</dbReference>
<dbReference type="Proteomes" id="UP000002734">
    <property type="component" value="Chromosome"/>
</dbReference>
<feature type="transmembrane region" description="Helical" evidence="1">
    <location>
        <begin position="21"/>
        <end position="43"/>
    </location>
</feature>
<evidence type="ECO:0000313" key="2">
    <source>
        <dbReference type="EMBL" id="ACS84149.1"/>
    </source>
</evidence>
<dbReference type="STRING" id="579405.Dd703_0334"/>
<keyword evidence="1" id="KW-0812">Transmembrane</keyword>
<dbReference type="EMBL" id="CP001654">
    <property type="protein sequence ID" value="ACS84149.1"/>
    <property type="molecule type" value="Genomic_DNA"/>
</dbReference>
<evidence type="ECO:0000256" key="1">
    <source>
        <dbReference type="SAM" id="Phobius"/>
    </source>
</evidence>
<keyword evidence="1" id="KW-0472">Membrane</keyword>
<accession>C6C804</accession>
<gene>
    <name evidence="2" type="ordered locus">Dd703_0334</name>
</gene>
<dbReference type="InterPro" id="IPR052534">
    <property type="entry name" value="Extracell_DNA_Util/SecSys_Comp"/>
</dbReference>
<dbReference type="Pfam" id="PF05137">
    <property type="entry name" value="PilN"/>
    <property type="match status" value="1"/>
</dbReference>
<dbReference type="eggNOG" id="COG3166">
    <property type="taxonomic scope" value="Bacteria"/>
</dbReference>
<keyword evidence="3" id="KW-1185">Reference proteome</keyword>
<proteinExistence type="predicted"/>
<dbReference type="KEGG" id="dda:Dd703_0334"/>
<organism evidence="2 3">
    <name type="scientific">Musicola paradisiaca (strain Ech703)</name>
    <name type="common">Dickeya paradisiaca</name>
    <name type="synonym">Dickeya dadantii</name>
    <dbReference type="NCBI Taxonomy" id="579405"/>
    <lineage>
        <taxon>Bacteria</taxon>
        <taxon>Pseudomonadati</taxon>
        <taxon>Pseudomonadota</taxon>
        <taxon>Gammaproteobacteria</taxon>
        <taxon>Enterobacterales</taxon>
        <taxon>Pectobacteriaceae</taxon>
        <taxon>Musicola</taxon>
    </lineage>
</organism>
<sequence length="186" mass="21655">MPMTNLLPWRQSRRQYRMRRLVCALVIQFAATSIVLFAMRLQFRQQQHVLRQLIVQISDGQRQYAGLSLQAADLRRQVLAQQALLDQKRQNQQRNQRYLTLLEQLPRVIPDVIWLTSVSDSNAAIRLSGVSNHYSSVVEFSKRLAGLPVFTVAELQEAQRDHSDASRLQFSLRLYWKPVTDAERQP</sequence>
<protein>
    <submittedName>
        <fullName evidence="2">Fimbrial assembly family protein</fullName>
    </submittedName>
</protein>
<name>C6C804_MUSP7</name>
<dbReference type="RefSeq" id="WP_012763972.1">
    <property type="nucleotide sequence ID" value="NC_012880.1"/>
</dbReference>